<evidence type="ECO:0000313" key="2">
    <source>
        <dbReference type="EMBL" id="KAL0280520.1"/>
    </source>
</evidence>
<accession>A0AAW2IE52</accession>
<feature type="region of interest" description="Disordered" evidence="1">
    <location>
        <begin position="48"/>
        <end position="68"/>
    </location>
</feature>
<evidence type="ECO:0000256" key="1">
    <source>
        <dbReference type="SAM" id="MobiDB-lite"/>
    </source>
</evidence>
<sequence>MYNLGLSSPLGLPILNWGFPGIQICDFYDIVYSSRLVGRIRFEREKELNSAPERKTNSRERSRNKISLFVDDGSTEKSQVDKKKLRSDSVAYHTRSISQKGIPIEFTLAAPKRVRKKKPRGS</sequence>
<organism evidence="2">
    <name type="scientific">Menopon gallinae</name>
    <name type="common">poultry shaft louse</name>
    <dbReference type="NCBI Taxonomy" id="328185"/>
    <lineage>
        <taxon>Eukaryota</taxon>
        <taxon>Metazoa</taxon>
        <taxon>Ecdysozoa</taxon>
        <taxon>Arthropoda</taxon>
        <taxon>Hexapoda</taxon>
        <taxon>Insecta</taxon>
        <taxon>Pterygota</taxon>
        <taxon>Neoptera</taxon>
        <taxon>Paraneoptera</taxon>
        <taxon>Psocodea</taxon>
        <taxon>Troctomorpha</taxon>
        <taxon>Phthiraptera</taxon>
        <taxon>Amblycera</taxon>
        <taxon>Menoponidae</taxon>
        <taxon>Menopon</taxon>
    </lineage>
</organism>
<proteinExistence type="predicted"/>
<comment type="caution">
    <text evidence="2">The sequence shown here is derived from an EMBL/GenBank/DDBJ whole genome shotgun (WGS) entry which is preliminary data.</text>
</comment>
<reference evidence="2" key="1">
    <citation type="journal article" date="2024" name="Gigascience">
        <title>Chromosome-level genome of the poultry shaft louse Menopon gallinae provides insight into the host-switching and adaptive evolution of parasitic lice.</title>
        <authorList>
            <person name="Xu Y."/>
            <person name="Ma L."/>
            <person name="Liu S."/>
            <person name="Liang Y."/>
            <person name="Liu Q."/>
            <person name="He Z."/>
            <person name="Tian L."/>
            <person name="Duan Y."/>
            <person name="Cai W."/>
            <person name="Li H."/>
            <person name="Song F."/>
        </authorList>
    </citation>
    <scope>NUCLEOTIDE SEQUENCE</scope>
    <source>
        <strain evidence="2">Cailab_2023a</strain>
    </source>
</reference>
<dbReference type="AlphaFoldDB" id="A0AAW2IE52"/>
<protein>
    <submittedName>
        <fullName evidence="2">Uncharacterized protein</fullName>
    </submittedName>
</protein>
<dbReference type="EMBL" id="JARGDH010000001">
    <property type="protein sequence ID" value="KAL0280520.1"/>
    <property type="molecule type" value="Genomic_DNA"/>
</dbReference>
<gene>
    <name evidence="2" type="ORF">PYX00_001789</name>
</gene>
<name>A0AAW2IE52_9NEOP</name>
<feature type="compositionally biased region" description="Basic and acidic residues" evidence="1">
    <location>
        <begin position="48"/>
        <end position="63"/>
    </location>
</feature>